<feature type="compositionally biased region" description="Low complexity" evidence="3">
    <location>
        <begin position="869"/>
        <end position="879"/>
    </location>
</feature>
<evidence type="ECO:0000256" key="2">
    <source>
        <dbReference type="ARBA" id="ARBA00022737"/>
    </source>
</evidence>
<reference evidence="6 7" key="1">
    <citation type="submission" date="2014-04" db="EMBL/GenBank/DDBJ databases">
        <authorList>
            <consortium name="International Citrus Genome Consortium"/>
            <person name="Gmitter F."/>
            <person name="Chen C."/>
            <person name="Farmerie W."/>
            <person name="Harkins T."/>
            <person name="Desany B."/>
            <person name="Mohiuddin M."/>
            <person name="Kodira C."/>
            <person name="Borodovsky M."/>
            <person name="Lomsadze A."/>
            <person name="Burns P."/>
            <person name="Jenkins J."/>
            <person name="Prochnik S."/>
            <person name="Shu S."/>
            <person name="Chapman J."/>
            <person name="Pitluck S."/>
            <person name="Schmutz J."/>
            <person name="Rokhsar D."/>
        </authorList>
    </citation>
    <scope>NUCLEOTIDE SEQUENCE</scope>
</reference>
<dbReference type="FunFam" id="3.80.10.10:FF:001128">
    <property type="entry name" value="Probable LRR receptor-like serine/threonine-protein kinase At2g16250"/>
    <property type="match status" value="1"/>
</dbReference>
<keyword evidence="4" id="KW-0812">Transmembrane</keyword>
<dbReference type="SMR" id="A0A067ECY5"/>
<sequence length="919" mass="100249">MRWSMLLLDDCECVKAMVDQRSVVMFFVMFLLLFEPTFEQQLERLSSRTELAALFELRSSLGLRRRDWPRKVDPCLVWNGVRCQNGSVVGINISGFRRTRLGSQNPRFAADALVNLTHLASFNASRFLLPGSIPDWLGQQLPTLQALDLRSCSISGVIPFSLGNLTNLTSLYLSDNGLTGTIPSSLGQLSVLSVLDLSRNSLTGNIPTSFGLLKNLSSLDISSNYLTGSIPPGLGTLSKLQYLNVSNNSLASSIPAQLGDLDSLVDLDLSMNSLSGSVPSELRGLRSLQKFVIGNNFLSGNLSVNLFPTVSQLQIIVLRQNGFTGPPPDVLWSMPQLRLLDISRNNFTGPLPNSRSNVNTSTVELNISQNMFYGGLTPVLGRFRLVDLSGNYFEGRVPEYVHSNASSLDSNCLQNVPNQRTLVDCSSFYAARGLSFDNFGRPNATQPPPPETSGDSNRKIIVLSAVLGGFGLIVLLVLLALLALCFCKKRTPNQRGVGVGPVPAGSSLPPPGASINFTNLGESFTYQQLLAATGDFSDANLIKNGHSGDLFRGILEGGIPVVIKRIDLQSVKTEAYLLELDFFSKVSHARLVPLLGHCMERENEKFLVYKYMPNGDLSSSLYRKTNTEDDLQSLDWITRLKIAIGAAEGLSYLHHECTLPFVHRDVQASSILLDDKFEVRLGSLSEVCAQGGDAHQSRITRLLRLPQSSEQGSSGSLTATCPYDVYCFGKVLLELVTGKMGISASSDAQVKEILEQTLPYISIYDKELVTKIVDPSLIIDEDLLEEVWAMAIVARSCLNPKPTRRPLMRYILKALENPLKVVREENSGSARLRTTSSRGSWNAALFGSWRQSSSDVAAIPVPPNTKAEGTSSLKQSGTTGSQGSGQIGGGEHSSSQRRQSRDIFPEPSDTQDVETQVQD</sequence>
<dbReference type="FunFam" id="3.30.200.20:FF:000433">
    <property type="entry name" value="Predicted protein"/>
    <property type="match status" value="1"/>
</dbReference>
<dbReference type="Pfam" id="PF07714">
    <property type="entry name" value="PK_Tyr_Ser-Thr"/>
    <property type="match status" value="1"/>
</dbReference>
<feature type="compositionally biased region" description="Gly residues" evidence="3">
    <location>
        <begin position="880"/>
        <end position="891"/>
    </location>
</feature>
<dbReference type="EMBL" id="KK785122">
    <property type="protein sequence ID" value="KDO49077.1"/>
    <property type="molecule type" value="Genomic_DNA"/>
</dbReference>
<dbReference type="InterPro" id="IPR001245">
    <property type="entry name" value="Ser-Thr/Tyr_kinase_cat_dom"/>
</dbReference>
<gene>
    <name evidence="6" type="ORF">CISIN_1g002462mg</name>
</gene>
<dbReference type="Proteomes" id="UP000027120">
    <property type="component" value="Unassembled WGS sequence"/>
</dbReference>
<evidence type="ECO:0000256" key="4">
    <source>
        <dbReference type="SAM" id="Phobius"/>
    </source>
</evidence>
<dbReference type="InterPro" id="IPR055414">
    <property type="entry name" value="LRR_R13L4/SHOC2-like"/>
</dbReference>
<feature type="domain" description="Protein kinase" evidence="5">
    <location>
        <begin position="536"/>
        <end position="820"/>
    </location>
</feature>
<keyword evidence="4" id="KW-0472">Membrane</keyword>
<dbReference type="PROSITE" id="PS50011">
    <property type="entry name" value="PROTEIN_KINASE_DOM"/>
    <property type="match status" value="1"/>
</dbReference>
<keyword evidence="7" id="KW-1185">Reference proteome</keyword>
<dbReference type="InterPro" id="IPR003591">
    <property type="entry name" value="Leu-rich_rpt_typical-subtyp"/>
</dbReference>
<dbReference type="InterPro" id="IPR032675">
    <property type="entry name" value="LRR_dom_sf"/>
</dbReference>
<dbReference type="InterPro" id="IPR011009">
    <property type="entry name" value="Kinase-like_dom_sf"/>
</dbReference>
<dbReference type="GO" id="GO:0005524">
    <property type="term" value="F:ATP binding"/>
    <property type="evidence" value="ECO:0007669"/>
    <property type="project" value="InterPro"/>
</dbReference>
<dbReference type="Pfam" id="PF23598">
    <property type="entry name" value="LRR_14"/>
    <property type="match status" value="1"/>
</dbReference>
<evidence type="ECO:0000313" key="7">
    <source>
        <dbReference type="Proteomes" id="UP000027120"/>
    </source>
</evidence>
<feature type="compositionally biased region" description="Polar residues" evidence="3">
    <location>
        <begin position="908"/>
        <end position="919"/>
    </location>
</feature>
<keyword evidence="4" id="KW-1133">Transmembrane helix</keyword>
<dbReference type="eggNOG" id="ENOG502QR5S">
    <property type="taxonomic scope" value="Eukaryota"/>
</dbReference>
<dbReference type="Gene3D" id="1.10.510.10">
    <property type="entry name" value="Transferase(Phosphotransferase) domain 1"/>
    <property type="match status" value="1"/>
</dbReference>
<dbReference type="AlphaFoldDB" id="A0A067ECY5"/>
<dbReference type="Gene3D" id="3.80.10.10">
    <property type="entry name" value="Ribonuclease Inhibitor"/>
    <property type="match status" value="3"/>
</dbReference>
<dbReference type="GO" id="GO:0004674">
    <property type="term" value="F:protein serine/threonine kinase activity"/>
    <property type="evidence" value="ECO:0007669"/>
    <property type="project" value="UniProtKB-EC"/>
</dbReference>
<dbReference type="SUPFAM" id="SSF56112">
    <property type="entry name" value="Protein kinase-like (PK-like)"/>
    <property type="match status" value="1"/>
</dbReference>
<dbReference type="SUPFAM" id="SSF52058">
    <property type="entry name" value="L domain-like"/>
    <property type="match status" value="1"/>
</dbReference>
<dbReference type="FunFam" id="3.80.10.10:FF:000561">
    <property type="entry name" value="Probable LRR receptor-like serine/threonine-protein kinase At2g16250"/>
    <property type="match status" value="1"/>
</dbReference>
<keyword evidence="1" id="KW-0433">Leucine-rich repeat</keyword>
<dbReference type="PANTHER" id="PTHR48007">
    <property type="entry name" value="LEUCINE-RICH REPEAT RECEPTOR-LIKE PROTEIN KINASE PXC1"/>
    <property type="match status" value="1"/>
</dbReference>
<name>A0A067ECY5_CITSI</name>
<dbReference type="InterPro" id="IPR000719">
    <property type="entry name" value="Prot_kinase_dom"/>
</dbReference>
<dbReference type="Gene3D" id="3.30.200.20">
    <property type="entry name" value="Phosphorylase Kinase, domain 1"/>
    <property type="match status" value="1"/>
</dbReference>
<keyword evidence="2" id="KW-0677">Repeat</keyword>
<organism evidence="6 7">
    <name type="scientific">Citrus sinensis</name>
    <name type="common">Sweet orange</name>
    <name type="synonym">Citrus aurantium var. sinensis</name>
    <dbReference type="NCBI Taxonomy" id="2711"/>
    <lineage>
        <taxon>Eukaryota</taxon>
        <taxon>Viridiplantae</taxon>
        <taxon>Streptophyta</taxon>
        <taxon>Embryophyta</taxon>
        <taxon>Tracheophyta</taxon>
        <taxon>Spermatophyta</taxon>
        <taxon>Magnoliopsida</taxon>
        <taxon>eudicotyledons</taxon>
        <taxon>Gunneridae</taxon>
        <taxon>Pentapetalae</taxon>
        <taxon>rosids</taxon>
        <taxon>malvids</taxon>
        <taxon>Sapindales</taxon>
        <taxon>Rutaceae</taxon>
        <taxon>Aurantioideae</taxon>
        <taxon>Citrus</taxon>
    </lineage>
</organism>
<dbReference type="FunFam" id="1.10.510.10:FF:000448">
    <property type="entry name" value="Putative LRR receptor-like serine/threonine-protein kinase"/>
    <property type="match status" value="1"/>
</dbReference>
<feature type="transmembrane region" description="Helical" evidence="4">
    <location>
        <begin position="460"/>
        <end position="484"/>
    </location>
</feature>
<evidence type="ECO:0000256" key="1">
    <source>
        <dbReference type="ARBA" id="ARBA00022614"/>
    </source>
</evidence>
<dbReference type="InterPro" id="IPR046959">
    <property type="entry name" value="PRK1-6/SRF4-like"/>
</dbReference>
<protein>
    <recommendedName>
        <fullName evidence="5">Protein kinase domain-containing protein</fullName>
    </recommendedName>
</protein>
<dbReference type="PANTHER" id="PTHR48007:SF81">
    <property type="entry name" value="PROTEIN KINASE DOMAIN-CONTAINING PROTEIN"/>
    <property type="match status" value="1"/>
</dbReference>
<dbReference type="PaxDb" id="2711-XP_006487138.1"/>
<accession>A0A067ECY5</accession>
<proteinExistence type="predicted"/>
<evidence type="ECO:0000259" key="5">
    <source>
        <dbReference type="PROSITE" id="PS50011"/>
    </source>
</evidence>
<dbReference type="SMART" id="SM00369">
    <property type="entry name" value="LRR_TYP"/>
    <property type="match status" value="4"/>
</dbReference>
<evidence type="ECO:0000256" key="3">
    <source>
        <dbReference type="SAM" id="MobiDB-lite"/>
    </source>
</evidence>
<dbReference type="FunFam" id="3.80.10.10:FF:000383">
    <property type="entry name" value="Leucine-rich repeat receptor protein kinase EMS1"/>
    <property type="match status" value="1"/>
</dbReference>
<feature type="region of interest" description="Disordered" evidence="3">
    <location>
        <begin position="856"/>
        <end position="919"/>
    </location>
</feature>
<evidence type="ECO:0000313" key="6">
    <source>
        <dbReference type="EMBL" id="KDO49077.1"/>
    </source>
</evidence>